<dbReference type="Pfam" id="PF14031">
    <property type="entry name" value="D-ser_dehydrat"/>
    <property type="match status" value="1"/>
</dbReference>
<gene>
    <name evidence="4" type="ORF">EMQ25_07795</name>
</gene>
<dbReference type="Proteomes" id="UP000281547">
    <property type="component" value="Unassembled WGS sequence"/>
</dbReference>
<dbReference type="InterPro" id="IPR029066">
    <property type="entry name" value="PLP-binding_barrel"/>
</dbReference>
<evidence type="ECO:0000313" key="5">
    <source>
        <dbReference type="Proteomes" id="UP000281547"/>
    </source>
</evidence>
<dbReference type="InterPro" id="IPR001608">
    <property type="entry name" value="Ala_racemase_N"/>
</dbReference>
<dbReference type="PANTHER" id="PTHR28004:SF8">
    <property type="entry name" value="D-SERINE DEAMINASE"/>
    <property type="match status" value="1"/>
</dbReference>
<keyword evidence="5" id="KW-1185">Reference proteome</keyword>
<dbReference type="SMART" id="SM01119">
    <property type="entry name" value="D-ser_dehydrat"/>
    <property type="match status" value="1"/>
</dbReference>
<accession>A0A433XG33</accession>
<dbReference type="EMBL" id="RZNJ01000002">
    <property type="protein sequence ID" value="RUT33020.1"/>
    <property type="molecule type" value="Genomic_DNA"/>
</dbReference>
<keyword evidence="2" id="KW-0456">Lyase</keyword>
<evidence type="ECO:0000256" key="1">
    <source>
        <dbReference type="ARBA" id="ARBA00005323"/>
    </source>
</evidence>
<organism evidence="4 5">
    <name type="scientific">Arsenicitalea aurantiaca</name>
    <dbReference type="NCBI Taxonomy" id="1783274"/>
    <lineage>
        <taxon>Bacteria</taxon>
        <taxon>Pseudomonadati</taxon>
        <taxon>Pseudomonadota</taxon>
        <taxon>Alphaproteobacteria</taxon>
        <taxon>Hyphomicrobiales</taxon>
        <taxon>Devosiaceae</taxon>
        <taxon>Arsenicitalea</taxon>
    </lineage>
</organism>
<dbReference type="SUPFAM" id="SSF51419">
    <property type="entry name" value="PLP-binding barrel"/>
    <property type="match status" value="1"/>
</dbReference>
<dbReference type="PANTHER" id="PTHR28004">
    <property type="entry name" value="ZGC:162816-RELATED"/>
    <property type="match status" value="1"/>
</dbReference>
<dbReference type="Gene3D" id="3.20.20.10">
    <property type="entry name" value="Alanine racemase"/>
    <property type="match status" value="1"/>
</dbReference>
<comment type="caution">
    <text evidence="4">The sequence shown here is derived from an EMBL/GenBank/DDBJ whole genome shotgun (WGS) entry which is preliminary data.</text>
</comment>
<sequence>MEDCMFEALDDVLLDGRTKGLPGTEGALALGAVGAQGWNLLAGDVPLPAAVLKASAIANNQAWMGRIISHYGVSLAPHGKTTMAPQLFRHQIASGCWGITLSTLHQVRVARHYGISRIIIANQVLDPGFLAYLVAERRRDPDFECVHLIDSPEGIAAILAARPDAERPLDVLIEVGPMGGRTGCRTIEEALSLAREIANHPDAMRLRGIEGYEGNMSGSGQADIEARIAAFLDYMVETAEAVGEAGLFAPGEVLLTAGGSAYFDMVAKTLGAAKLEAPSRVVLRSGCYISHDSGMYARLIDRSEARSPELVPAGHPRAALEVWATVQSRPEPGLVLLNVGKRDLSYDSHLPRVTGHVPRGEARVNPVGADHEIFALNDQHAYLRCPEDGPMRPGDRVTLGISHPCTTFDKWDVLLVCDDDYRVTGAVKTFF</sequence>
<dbReference type="InterPro" id="IPR042208">
    <property type="entry name" value="D-ser_dehydrat-like_sf"/>
</dbReference>
<evidence type="ECO:0000259" key="3">
    <source>
        <dbReference type="SMART" id="SM01119"/>
    </source>
</evidence>
<dbReference type="AlphaFoldDB" id="A0A433XG33"/>
<dbReference type="InterPro" id="IPR051466">
    <property type="entry name" value="D-amino_acid_metab_enzyme"/>
</dbReference>
<name>A0A433XG33_9HYPH</name>
<dbReference type="Gene3D" id="2.40.37.20">
    <property type="entry name" value="D-serine dehydratase-like domain"/>
    <property type="match status" value="1"/>
</dbReference>
<feature type="domain" description="D-serine dehydratase-like" evidence="3">
    <location>
        <begin position="319"/>
        <end position="418"/>
    </location>
</feature>
<protein>
    <submittedName>
        <fullName evidence="4">Amino acid deaminase</fullName>
    </submittedName>
</protein>
<comment type="similarity">
    <text evidence="1">Belongs to the DSD1 family.</text>
</comment>
<reference evidence="4 5" key="1">
    <citation type="journal article" date="2016" name="Int. J. Syst. Evol. Microbiol.">
        <title>Arsenicitalea aurantiaca gen. nov., sp. nov., a new member of the family Hyphomicrobiaceae, isolated from high-arsenic sediment.</title>
        <authorList>
            <person name="Mu Y."/>
            <person name="Zhou L."/>
            <person name="Zeng X.C."/>
            <person name="Liu L."/>
            <person name="Pan Y."/>
            <person name="Chen X."/>
            <person name="Wang J."/>
            <person name="Li S."/>
            <person name="Li W.J."/>
            <person name="Wang Y."/>
        </authorList>
    </citation>
    <scope>NUCLEOTIDE SEQUENCE [LARGE SCALE GENOMIC DNA]</scope>
    <source>
        <strain evidence="4 5">42-50</strain>
    </source>
</reference>
<evidence type="ECO:0000313" key="4">
    <source>
        <dbReference type="EMBL" id="RUT33020.1"/>
    </source>
</evidence>
<dbReference type="GO" id="GO:0016829">
    <property type="term" value="F:lyase activity"/>
    <property type="evidence" value="ECO:0007669"/>
    <property type="project" value="UniProtKB-KW"/>
</dbReference>
<proteinExistence type="inferred from homology"/>
<evidence type="ECO:0000256" key="2">
    <source>
        <dbReference type="ARBA" id="ARBA00023239"/>
    </source>
</evidence>
<dbReference type="InterPro" id="IPR026956">
    <property type="entry name" value="D-ser_dehydrat-like_dom"/>
</dbReference>
<dbReference type="Pfam" id="PF01168">
    <property type="entry name" value="Ala_racemase_N"/>
    <property type="match status" value="1"/>
</dbReference>
<dbReference type="CDD" id="cd06818">
    <property type="entry name" value="PLPDE_III_cryptic_DSD"/>
    <property type="match status" value="1"/>
</dbReference>